<keyword evidence="2" id="KW-1185">Reference proteome</keyword>
<dbReference type="EMBL" id="OCTY01000002">
    <property type="protein sequence ID" value="SOJ57019.1"/>
    <property type="molecule type" value="Genomic_DNA"/>
</dbReference>
<comment type="caution">
    <text evidence="1">The sequence shown here is derived from an EMBL/GenBank/DDBJ whole genome shotgun (WGS) entry which is preliminary data.</text>
</comment>
<evidence type="ECO:0008006" key="3">
    <source>
        <dbReference type="Google" id="ProtNLM"/>
    </source>
</evidence>
<name>A0A7Z7NBQ3_9MYCO</name>
<accession>A0A7Z7NBQ3</accession>
<protein>
    <recommendedName>
        <fullName evidence="3">Tryptophanase</fullName>
    </recommendedName>
</protein>
<organism evidence="1 2">
    <name type="scientific">Mycobacterium simulans</name>
    <dbReference type="NCBI Taxonomy" id="627089"/>
    <lineage>
        <taxon>Bacteria</taxon>
        <taxon>Bacillati</taxon>
        <taxon>Actinomycetota</taxon>
        <taxon>Actinomycetes</taxon>
        <taxon>Mycobacteriales</taxon>
        <taxon>Mycobacteriaceae</taxon>
        <taxon>Mycobacterium</taxon>
    </lineage>
</organism>
<evidence type="ECO:0000313" key="1">
    <source>
        <dbReference type="EMBL" id="SOJ57019.1"/>
    </source>
</evidence>
<sequence>MSRVDDWAEAELAWKLADALSPAFPAAERAQLYAVLGSGDSYAAITTVLRAALPLPATLITELRAWLYAYQHSDDAPHLHELLRAVPPV</sequence>
<gene>
    <name evidence="1" type="ORF">MSIMFB_04497</name>
</gene>
<reference evidence="1 2" key="1">
    <citation type="submission" date="2017-10" db="EMBL/GenBank/DDBJ databases">
        <authorList>
            <consortium name="Urmite Genomes"/>
        </authorList>
    </citation>
    <scope>NUCLEOTIDE SEQUENCE [LARGE SCALE GENOMIC DNA]</scope>
    <source>
        <strain evidence="1 2">FB-527</strain>
    </source>
</reference>
<dbReference type="Proteomes" id="UP000554965">
    <property type="component" value="Unassembled WGS sequence"/>
</dbReference>
<evidence type="ECO:0000313" key="2">
    <source>
        <dbReference type="Proteomes" id="UP000554965"/>
    </source>
</evidence>
<dbReference type="AlphaFoldDB" id="A0A7Z7NBQ3"/>
<proteinExistence type="predicted"/>